<evidence type="ECO:0000256" key="4">
    <source>
        <dbReference type="ARBA" id="ARBA00022723"/>
    </source>
</evidence>
<comment type="function">
    <text evidence="9">Hydrolyzes ATP, and can also hydrolyze GTP with lower efficiency. Has lower affinity for GTP.</text>
</comment>
<evidence type="ECO:0000256" key="6">
    <source>
        <dbReference type="ARBA" id="ARBA00022801"/>
    </source>
</evidence>
<comment type="subcellular location">
    <subcellularLocation>
        <location evidence="2 9">Cytoplasm</location>
    </subcellularLocation>
</comment>
<dbReference type="GO" id="GO:0005524">
    <property type="term" value="F:ATP binding"/>
    <property type="evidence" value="ECO:0007669"/>
    <property type="project" value="UniProtKB-UniRule"/>
</dbReference>
<comment type="similarity">
    <text evidence="9">Belongs to the TRAFAC class OBG-HflX-like GTPase superfamily. OBG GTPase family. YchF/OLA1 subfamily.</text>
</comment>
<dbReference type="InterPro" id="IPR031167">
    <property type="entry name" value="G_OBG"/>
</dbReference>
<accession>A0ABD0M660</accession>
<evidence type="ECO:0000256" key="5">
    <source>
        <dbReference type="ARBA" id="ARBA00022741"/>
    </source>
</evidence>
<keyword evidence="13" id="KW-1185">Reference proteome</keyword>
<dbReference type="SUPFAM" id="SSF52540">
    <property type="entry name" value="P-loop containing nucleoside triphosphate hydrolases"/>
    <property type="match status" value="1"/>
</dbReference>
<sequence length="399" mass="44628">MPPKKKDEGAGKPPPLIGRMGTNLKIGILGLPNVGKSSFFNVLTKSSATAENFPFCTIDPNESRVPVPDKRWEYLVEYYQPVSKVPAFLNVVDIAGLVKGAHEGKGLGNAFLSHVSACDAMFHVVRAFSDEEIVHVEGEVDPPRDLEIIHDELRFKDLEYLKKHLEPLERSVVRGGGDKKKKEEYDVLKKVEGMLEEKKWVRMGHWDAKEIDVLNQHLFLTAKPVIYLVNLSEKDYIRKKNKWLVKIKEWVDSNDPGALIIPFSCALELALVDMQTDEEREAYLKEAGATSALEKIIVSGYKALNLIYFFTSGKDEVKAWTIQVGTKAPQAAGRIHTDFEKGFIMAEVMAFDDFKEAGSEAACKAAGKYKQKGRDYVVEDGDIIFFKFNAGAGLTGKKK</sequence>
<dbReference type="FunFam" id="1.10.150.300:FF:000003">
    <property type="entry name" value="Obg-like ATPase 1"/>
    <property type="match status" value="1"/>
</dbReference>
<keyword evidence="4" id="KW-0479">Metal-binding</keyword>
<dbReference type="GO" id="GO:0046872">
    <property type="term" value="F:metal ion binding"/>
    <property type="evidence" value="ECO:0007669"/>
    <property type="project" value="UniProtKB-KW"/>
</dbReference>
<protein>
    <recommendedName>
        <fullName evidence="9">Obg-like ATPase 1</fullName>
    </recommendedName>
</protein>
<dbReference type="Gene3D" id="1.10.150.300">
    <property type="entry name" value="TGS-like domain"/>
    <property type="match status" value="1"/>
</dbReference>
<dbReference type="Pfam" id="PF01926">
    <property type="entry name" value="MMR_HSR1"/>
    <property type="match status" value="1"/>
</dbReference>
<evidence type="ECO:0000259" key="11">
    <source>
        <dbReference type="PROSITE" id="PS51880"/>
    </source>
</evidence>
<dbReference type="Gene3D" id="3.40.50.300">
    <property type="entry name" value="P-loop containing nucleotide triphosphate hydrolases"/>
    <property type="match status" value="1"/>
</dbReference>
<dbReference type="AlphaFoldDB" id="A0ABD0M660"/>
<evidence type="ECO:0000256" key="2">
    <source>
        <dbReference type="ARBA" id="ARBA00004496"/>
    </source>
</evidence>
<dbReference type="GO" id="GO:0005737">
    <property type="term" value="C:cytoplasm"/>
    <property type="evidence" value="ECO:0007669"/>
    <property type="project" value="UniProtKB-SubCell"/>
</dbReference>
<keyword evidence="3 9" id="KW-0963">Cytoplasm</keyword>
<dbReference type="InterPro" id="IPR023192">
    <property type="entry name" value="TGS-like_dom_sf"/>
</dbReference>
<dbReference type="GO" id="GO:0016887">
    <property type="term" value="F:ATP hydrolysis activity"/>
    <property type="evidence" value="ECO:0007669"/>
    <property type="project" value="UniProtKB-UniRule"/>
</dbReference>
<keyword evidence="8" id="KW-0460">Magnesium</keyword>
<dbReference type="CDD" id="cd01900">
    <property type="entry name" value="YchF"/>
    <property type="match status" value="1"/>
</dbReference>
<evidence type="ECO:0000259" key="10">
    <source>
        <dbReference type="PROSITE" id="PS51710"/>
    </source>
</evidence>
<comment type="cofactor">
    <cofactor evidence="1">
        <name>Mg(2+)</name>
        <dbReference type="ChEBI" id="CHEBI:18420"/>
    </cofactor>
</comment>
<dbReference type="InterPro" id="IPR004095">
    <property type="entry name" value="TGS"/>
</dbReference>
<evidence type="ECO:0000256" key="8">
    <source>
        <dbReference type="ARBA" id="ARBA00022842"/>
    </source>
</evidence>
<dbReference type="InterPro" id="IPR006073">
    <property type="entry name" value="GTP-bd"/>
</dbReference>
<dbReference type="HAMAP" id="MF_00944">
    <property type="entry name" value="YchF_OLA1_ATPase"/>
    <property type="match status" value="1"/>
</dbReference>
<organism evidence="12 13">
    <name type="scientific">Batillaria attramentaria</name>
    <dbReference type="NCBI Taxonomy" id="370345"/>
    <lineage>
        <taxon>Eukaryota</taxon>
        <taxon>Metazoa</taxon>
        <taxon>Spiralia</taxon>
        <taxon>Lophotrochozoa</taxon>
        <taxon>Mollusca</taxon>
        <taxon>Gastropoda</taxon>
        <taxon>Caenogastropoda</taxon>
        <taxon>Sorbeoconcha</taxon>
        <taxon>Cerithioidea</taxon>
        <taxon>Batillariidae</taxon>
        <taxon>Batillaria</taxon>
    </lineage>
</organism>
<dbReference type="InterPro" id="IPR012675">
    <property type="entry name" value="Beta-grasp_dom_sf"/>
</dbReference>
<dbReference type="PROSITE" id="PS51880">
    <property type="entry name" value="TGS"/>
    <property type="match status" value="1"/>
</dbReference>
<evidence type="ECO:0000256" key="3">
    <source>
        <dbReference type="ARBA" id="ARBA00022490"/>
    </source>
</evidence>
<evidence type="ECO:0000256" key="7">
    <source>
        <dbReference type="ARBA" id="ARBA00022840"/>
    </source>
</evidence>
<feature type="domain" description="OBG-type G" evidence="10">
    <location>
        <begin position="24"/>
        <end position="283"/>
    </location>
</feature>
<dbReference type="InterPro" id="IPR013029">
    <property type="entry name" value="YchF_C"/>
</dbReference>
<reference evidence="12 13" key="1">
    <citation type="journal article" date="2023" name="Sci. Data">
        <title>Genome assembly of the Korean intertidal mud-creeper Batillaria attramentaria.</title>
        <authorList>
            <person name="Patra A.K."/>
            <person name="Ho P.T."/>
            <person name="Jun S."/>
            <person name="Lee S.J."/>
            <person name="Kim Y."/>
            <person name="Won Y.J."/>
        </authorList>
    </citation>
    <scope>NUCLEOTIDE SEQUENCE [LARGE SCALE GENOMIC DNA]</scope>
    <source>
        <strain evidence="12">Wonlab-2016</strain>
    </source>
</reference>
<comment type="caution">
    <text evidence="12">The sequence shown here is derived from an EMBL/GenBank/DDBJ whole genome shotgun (WGS) entry which is preliminary data.</text>
</comment>
<dbReference type="InterPro" id="IPR027417">
    <property type="entry name" value="P-loop_NTPase"/>
</dbReference>
<dbReference type="EMBL" id="JACVVK020000004">
    <property type="protein sequence ID" value="KAK7507440.1"/>
    <property type="molecule type" value="Genomic_DNA"/>
</dbReference>
<dbReference type="PIRSF" id="PIRSF006641">
    <property type="entry name" value="CHP00092"/>
    <property type="match status" value="1"/>
</dbReference>
<dbReference type="NCBIfam" id="TIGR00092">
    <property type="entry name" value="redox-regulated ATPase YchF"/>
    <property type="match status" value="1"/>
</dbReference>
<dbReference type="InterPro" id="IPR004396">
    <property type="entry name" value="ATPase_YchF/OLA1"/>
</dbReference>
<dbReference type="PRINTS" id="PR00326">
    <property type="entry name" value="GTP1OBG"/>
</dbReference>
<evidence type="ECO:0000313" key="12">
    <source>
        <dbReference type="EMBL" id="KAK7507440.1"/>
    </source>
</evidence>
<dbReference type="CDD" id="cd04867">
    <property type="entry name" value="TGS_YchF_OLA1"/>
    <property type="match status" value="1"/>
</dbReference>
<dbReference type="FunFam" id="3.10.20.30:FF:000029">
    <property type="entry name" value="Obg-like ATPase 1"/>
    <property type="match status" value="1"/>
</dbReference>
<feature type="binding site" evidence="9">
    <location>
        <position position="231"/>
    </location>
    <ligand>
        <name>ATP</name>
        <dbReference type="ChEBI" id="CHEBI:30616"/>
    </ligand>
</feature>
<dbReference type="InterPro" id="IPR012676">
    <property type="entry name" value="TGS-like"/>
</dbReference>
<dbReference type="Pfam" id="PF06071">
    <property type="entry name" value="YchF-GTPase_C"/>
    <property type="match status" value="1"/>
</dbReference>
<feature type="binding site" evidence="9">
    <location>
        <begin position="33"/>
        <end position="38"/>
    </location>
    <ligand>
        <name>ATP</name>
        <dbReference type="ChEBI" id="CHEBI:30616"/>
    </ligand>
</feature>
<dbReference type="GO" id="GO:0043023">
    <property type="term" value="F:ribosomal large subunit binding"/>
    <property type="evidence" value="ECO:0007669"/>
    <property type="project" value="UniProtKB-UniRule"/>
</dbReference>
<dbReference type="SUPFAM" id="SSF81271">
    <property type="entry name" value="TGS-like"/>
    <property type="match status" value="1"/>
</dbReference>
<comment type="subunit">
    <text evidence="9">Monomer.</text>
</comment>
<keyword evidence="7 9" id="KW-0067">ATP-binding</keyword>
<dbReference type="InterPro" id="IPR041706">
    <property type="entry name" value="YchF_N"/>
</dbReference>
<evidence type="ECO:0000256" key="1">
    <source>
        <dbReference type="ARBA" id="ARBA00001946"/>
    </source>
</evidence>
<name>A0ABD0M660_9CAEN</name>
<dbReference type="PANTHER" id="PTHR23305">
    <property type="entry name" value="OBG GTPASE FAMILY"/>
    <property type="match status" value="1"/>
</dbReference>
<dbReference type="PANTHER" id="PTHR23305:SF11">
    <property type="entry name" value="OBG-LIKE ATPASE 1"/>
    <property type="match status" value="1"/>
</dbReference>
<dbReference type="PROSITE" id="PS51710">
    <property type="entry name" value="G_OBG"/>
    <property type="match status" value="1"/>
</dbReference>
<gene>
    <name evidence="12" type="ORF">BaRGS_00001375</name>
</gene>
<keyword evidence="6 9" id="KW-0378">Hydrolase</keyword>
<keyword evidence="5 9" id="KW-0547">Nucleotide-binding</keyword>
<proteinExistence type="inferred from homology"/>
<evidence type="ECO:0000313" key="13">
    <source>
        <dbReference type="Proteomes" id="UP001519460"/>
    </source>
</evidence>
<feature type="domain" description="TGS" evidence="11">
    <location>
        <begin position="305"/>
        <end position="388"/>
    </location>
</feature>
<evidence type="ECO:0000256" key="9">
    <source>
        <dbReference type="HAMAP-Rule" id="MF_03167"/>
    </source>
</evidence>
<dbReference type="Proteomes" id="UP001519460">
    <property type="component" value="Unassembled WGS sequence"/>
</dbReference>
<dbReference type="Gene3D" id="3.10.20.30">
    <property type="match status" value="1"/>
</dbReference>